<dbReference type="PROSITE" id="PS50110">
    <property type="entry name" value="RESPONSE_REGULATORY"/>
    <property type="match status" value="1"/>
</dbReference>
<dbReference type="InterPro" id="IPR050595">
    <property type="entry name" value="Bact_response_regulator"/>
</dbReference>
<dbReference type="InterPro" id="IPR036866">
    <property type="entry name" value="RibonucZ/Hydroxyglut_hydro"/>
</dbReference>
<dbReference type="PANTHER" id="PTHR44591:SF3">
    <property type="entry name" value="RESPONSE REGULATORY DOMAIN-CONTAINING PROTEIN"/>
    <property type="match status" value="1"/>
</dbReference>
<keyword evidence="1" id="KW-0597">Phosphoprotein</keyword>
<dbReference type="InterPro" id="IPR000160">
    <property type="entry name" value="GGDEF_dom"/>
</dbReference>
<dbReference type="InterPro" id="IPR011006">
    <property type="entry name" value="CheY-like_superfamily"/>
</dbReference>
<dbReference type="Gene3D" id="3.40.50.2300">
    <property type="match status" value="1"/>
</dbReference>
<dbReference type="Proteomes" id="UP001177160">
    <property type="component" value="Unassembled WGS sequence"/>
</dbReference>
<dbReference type="InterPro" id="IPR043128">
    <property type="entry name" value="Rev_trsase/Diguanyl_cyclase"/>
</dbReference>
<dbReference type="CDD" id="cd00156">
    <property type="entry name" value="REC"/>
    <property type="match status" value="1"/>
</dbReference>
<protein>
    <submittedName>
        <fullName evidence="6">Response regulator</fullName>
    </submittedName>
</protein>
<feature type="domain" description="Response regulatory" evidence="4">
    <location>
        <begin position="548"/>
        <end position="664"/>
    </location>
</feature>
<dbReference type="Pfam" id="PF00072">
    <property type="entry name" value="Response_reg"/>
    <property type="match status" value="1"/>
</dbReference>
<evidence type="ECO:0000313" key="6">
    <source>
        <dbReference type="EMBL" id="MCV2232442.1"/>
    </source>
</evidence>
<sequence length="667" mass="77672">MSIQTPYEFIKLHQIGPIKVDEALLFNGYLYYSDKSTILIDLPTSEWMSQYKERIELIIPVDSIQNLIIAHPNFSMMMSLKILIQMGFKGSIITTRNIAKQIVQNGIKLPVTTIEKLDYQWYGQDFKLNFLPIQFLPFTYAFMIYESETRSLISNTLFSSFKVDNPADLIQLKQGIFAYHKTNFPSSEYLKDPIRRIRQHRIDAICPSYGYVLENDVDGWIEYEYQLDFYNAGQVFKYNEEFIKEFNYVEIINHMINQLHKSLDSKEILDTFAKSDFILSEKPLELVQSTHVGYKLWHAFFEYIYAKKGSVWLTILEPLIKRYHNIFGLDLPAIYVSKMMEVTKTNELLALDKKTLEENLQRLEAQIEETKEAMLRCPITKLYTEDVMRALLKKDLESSEFFEKQNGFILIQLDQLFDINKRYGKDTGDEAIRNLAYVIGQIAPDSVKLFKQNGPGILVYASCEKKEKITEFAVSVRNAVRDSVLFIEKVTASASLVFYEELNPVLTRDNKIKEIFILLEQRIRLAKQLGYGEIVDNSAALPALKEGIILLVDEDDMNRNMLVRVFNRLNFEVKAVTSVEDALHVLREYPIDIIISEINLSKMDGFALKRELNESKTYTNIPFIMVSHNKTVENIRRGNLLNVDLIIEKPIIPEELIGHVKRYRERR</sequence>
<name>A0ABT2Y7I8_9MOLU</name>
<dbReference type="SMART" id="SM00267">
    <property type="entry name" value="GGDEF"/>
    <property type="match status" value="1"/>
</dbReference>
<dbReference type="RefSeq" id="WP_263608628.1">
    <property type="nucleotide sequence ID" value="NZ_JAOVQM010000004.1"/>
</dbReference>
<dbReference type="SUPFAM" id="SSF56281">
    <property type="entry name" value="Metallo-hydrolase/oxidoreductase"/>
    <property type="match status" value="1"/>
</dbReference>
<dbReference type="EMBL" id="JAOVQM010000004">
    <property type="protein sequence ID" value="MCV2232442.1"/>
    <property type="molecule type" value="Genomic_DNA"/>
</dbReference>
<dbReference type="InterPro" id="IPR001789">
    <property type="entry name" value="Sig_transdc_resp-reg_receiver"/>
</dbReference>
<gene>
    <name evidence="6" type="ORF">N7548_06345</name>
</gene>
<dbReference type="Gene3D" id="3.30.70.270">
    <property type="match status" value="1"/>
</dbReference>
<evidence type="ECO:0000313" key="7">
    <source>
        <dbReference type="Proteomes" id="UP001177160"/>
    </source>
</evidence>
<feature type="domain" description="GGDEF" evidence="5">
    <location>
        <begin position="404"/>
        <end position="539"/>
    </location>
</feature>
<dbReference type="PROSITE" id="PS50887">
    <property type="entry name" value="GGDEF"/>
    <property type="match status" value="1"/>
</dbReference>
<comment type="caution">
    <text evidence="2">Lacks conserved residue(s) required for the propagation of feature annotation.</text>
</comment>
<dbReference type="InterPro" id="IPR045761">
    <property type="entry name" value="ODP_dom"/>
</dbReference>
<evidence type="ECO:0000256" key="3">
    <source>
        <dbReference type="SAM" id="Coils"/>
    </source>
</evidence>
<comment type="caution">
    <text evidence="6">The sequence shown here is derived from an EMBL/GenBank/DDBJ whole genome shotgun (WGS) entry which is preliminary data.</text>
</comment>
<keyword evidence="7" id="KW-1185">Reference proteome</keyword>
<feature type="coiled-coil region" evidence="3">
    <location>
        <begin position="346"/>
        <end position="373"/>
    </location>
</feature>
<reference evidence="6" key="1">
    <citation type="submission" date="2022-09" db="EMBL/GenBank/DDBJ databases">
        <title>Novel Mycoplasma species identified in domestic and wild animals.</title>
        <authorList>
            <person name="Volokhov D.V."/>
            <person name="Furtak V.A."/>
            <person name="Zagorodnyaya T.A."/>
        </authorList>
    </citation>
    <scope>NUCLEOTIDE SEQUENCE</scope>
    <source>
        <strain evidence="6">Oakley</strain>
    </source>
</reference>
<dbReference type="Pfam" id="PF00990">
    <property type="entry name" value="GGDEF"/>
    <property type="match status" value="1"/>
</dbReference>
<dbReference type="SUPFAM" id="SSF55073">
    <property type="entry name" value="Nucleotide cyclase"/>
    <property type="match status" value="1"/>
</dbReference>
<dbReference type="Gene3D" id="3.60.15.10">
    <property type="entry name" value="Ribonuclease Z/Hydroxyacylglutathione hydrolase-like"/>
    <property type="match status" value="1"/>
</dbReference>
<dbReference type="Pfam" id="PF19583">
    <property type="entry name" value="ODP"/>
    <property type="match status" value="1"/>
</dbReference>
<evidence type="ECO:0000256" key="2">
    <source>
        <dbReference type="PROSITE-ProRule" id="PRU00169"/>
    </source>
</evidence>
<dbReference type="InterPro" id="IPR029787">
    <property type="entry name" value="Nucleotide_cyclase"/>
</dbReference>
<proteinExistence type="predicted"/>
<keyword evidence="3" id="KW-0175">Coiled coil</keyword>
<accession>A0ABT2Y7I8</accession>
<organism evidence="6 7">
    <name type="scientific">Paracholeplasma manati</name>
    <dbReference type="NCBI Taxonomy" id="591373"/>
    <lineage>
        <taxon>Bacteria</taxon>
        <taxon>Bacillati</taxon>
        <taxon>Mycoplasmatota</taxon>
        <taxon>Mollicutes</taxon>
        <taxon>Acholeplasmatales</taxon>
        <taxon>Acholeplasmataceae</taxon>
        <taxon>Paracholeplasma</taxon>
    </lineage>
</organism>
<evidence type="ECO:0000259" key="4">
    <source>
        <dbReference type="PROSITE" id="PS50110"/>
    </source>
</evidence>
<dbReference type="PANTHER" id="PTHR44591">
    <property type="entry name" value="STRESS RESPONSE REGULATOR PROTEIN 1"/>
    <property type="match status" value="1"/>
</dbReference>
<dbReference type="SMART" id="SM00448">
    <property type="entry name" value="REC"/>
    <property type="match status" value="1"/>
</dbReference>
<evidence type="ECO:0000259" key="5">
    <source>
        <dbReference type="PROSITE" id="PS50887"/>
    </source>
</evidence>
<evidence type="ECO:0000256" key="1">
    <source>
        <dbReference type="ARBA" id="ARBA00022553"/>
    </source>
</evidence>
<dbReference type="SUPFAM" id="SSF52172">
    <property type="entry name" value="CheY-like"/>
    <property type="match status" value="1"/>
</dbReference>